<comment type="catalytic activity">
    <reaction evidence="10">
        <text>gamma-L-glutamyl-L-cysteine + glycine + ATP = glutathione + ADP + phosphate + H(+)</text>
        <dbReference type="Rhea" id="RHEA:13557"/>
        <dbReference type="ChEBI" id="CHEBI:15378"/>
        <dbReference type="ChEBI" id="CHEBI:30616"/>
        <dbReference type="ChEBI" id="CHEBI:43474"/>
        <dbReference type="ChEBI" id="CHEBI:57305"/>
        <dbReference type="ChEBI" id="CHEBI:57925"/>
        <dbReference type="ChEBI" id="CHEBI:58173"/>
        <dbReference type="ChEBI" id="CHEBI:456216"/>
        <dbReference type="EC" id="6.3.2.3"/>
    </reaction>
</comment>
<evidence type="ECO:0000256" key="3">
    <source>
        <dbReference type="ARBA" id="ARBA00022598"/>
    </source>
</evidence>
<dbReference type="GO" id="GO:0004363">
    <property type="term" value="F:glutathione synthase activity"/>
    <property type="evidence" value="ECO:0007669"/>
    <property type="project" value="UniProtKB-UniRule"/>
</dbReference>
<dbReference type="InterPro" id="IPR004218">
    <property type="entry name" value="GSHS_ATP-bd"/>
</dbReference>
<evidence type="ECO:0000256" key="4">
    <source>
        <dbReference type="ARBA" id="ARBA00022684"/>
    </source>
</evidence>
<dbReference type="OrthoDB" id="9785415at2"/>
<organism evidence="12 13">
    <name type="scientific">Tenacibaculum skagerrakense</name>
    <dbReference type="NCBI Taxonomy" id="186571"/>
    <lineage>
        <taxon>Bacteria</taxon>
        <taxon>Pseudomonadati</taxon>
        <taxon>Bacteroidota</taxon>
        <taxon>Flavobacteriia</taxon>
        <taxon>Flavobacteriales</taxon>
        <taxon>Flavobacteriaceae</taxon>
        <taxon>Tenacibaculum</taxon>
    </lineage>
</organism>
<dbReference type="PANTHER" id="PTHR21621:SF4">
    <property type="entry name" value="GLUTATHIONE SYNTHETASE"/>
    <property type="match status" value="1"/>
</dbReference>
<dbReference type="Gene3D" id="3.30.1490.20">
    <property type="entry name" value="ATP-grasp fold, A domain"/>
    <property type="match status" value="1"/>
</dbReference>
<dbReference type="RefSeq" id="WP_132795048.1">
    <property type="nucleotide sequence ID" value="NZ_SLXM01000006.1"/>
</dbReference>
<dbReference type="Pfam" id="PF02951">
    <property type="entry name" value="GSH-S_N"/>
    <property type="match status" value="1"/>
</dbReference>
<dbReference type="EC" id="6.3.2.3" evidence="10"/>
<dbReference type="GO" id="GO:0005737">
    <property type="term" value="C:cytoplasm"/>
    <property type="evidence" value="ECO:0007669"/>
    <property type="project" value="TreeGrafter"/>
</dbReference>
<dbReference type="Proteomes" id="UP000294564">
    <property type="component" value="Unassembled WGS sequence"/>
</dbReference>
<comment type="pathway">
    <text evidence="10">Sulfur metabolism; glutathione biosynthesis; glutathione from L-cysteine and L-glutamate: step 2/2.</text>
</comment>
<dbReference type="HAMAP" id="MF_00162">
    <property type="entry name" value="GSH_S"/>
    <property type="match status" value="1"/>
</dbReference>
<evidence type="ECO:0000256" key="6">
    <source>
        <dbReference type="ARBA" id="ARBA00022741"/>
    </source>
</evidence>
<keyword evidence="7 10" id="KW-0067">ATP-binding</keyword>
<comment type="similarity">
    <text evidence="10">Belongs to the prokaryotic GSH synthase family.</text>
</comment>
<keyword evidence="4 10" id="KW-0317">Glutathione biosynthesis</keyword>
<evidence type="ECO:0000256" key="8">
    <source>
        <dbReference type="ARBA" id="ARBA00022842"/>
    </source>
</evidence>
<comment type="cofactor">
    <cofactor evidence="1">
        <name>Mn(2+)</name>
        <dbReference type="ChEBI" id="CHEBI:29035"/>
    </cofactor>
</comment>
<dbReference type="UniPathway" id="UPA00142">
    <property type="reaction ID" value="UER00210"/>
</dbReference>
<dbReference type="PANTHER" id="PTHR21621">
    <property type="entry name" value="RIBOSOMAL PROTEIN S6 MODIFICATION PROTEIN"/>
    <property type="match status" value="1"/>
</dbReference>
<dbReference type="SUPFAM" id="SSF56059">
    <property type="entry name" value="Glutathione synthetase ATP-binding domain-like"/>
    <property type="match status" value="1"/>
</dbReference>
<evidence type="ECO:0000256" key="7">
    <source>
        <dbReference type="ARBA" id="ARBA00022840"/>
    </source>
</evidence>
<dbReference type="GO" id="GO:0046872">
    <property type="term" value="F:metal ion binding"/>
    <property type="evidence" value="ECO:0007669"/>
    <property type="project" value="UniProtKB-KW"/>
</dbReference>
<evidence type="ECO:0000313" key="13">
    <source>
        <dbReference type="Proteomes" id="UP000294564"/>
    </source>
</evidence>
<feature type="domain" description="ATP-grasp" evidence="11">
    <location>
        <begin position="137"/>
        <end position="320"/>
    </location>
</feature>
<dbReference type="InterPro" id="IPR011761">
    <property type="entry name" value="ATP-grasp"/>
</dbReference>
<evidence type="ECO:0000259" key="11">
    <source>
        <dbReference type="PROSITE" id="PS50975"/>
    </source>
</evidence>
<keyword evidence="6 10" id="KW-0547">Nucleotide-binding</keyword>
<keyword evidence="9" id="KW-0464">Manganese</keyword>
<dbReference type="EMBL" id="SLXM01000006">
    <property type="protein sequence ID" value="TCP24374.1"/>
    <property type="molecule type" value="Genomic_DNA"/>
</dbReference>
<gene>
    <name evidence="10" type="primary">gshB</name>
    <name evidence="12" type="ORF">EV195_106182</name>
</gene>
<evidence type="ECO:0000256" key="10">
    <source>
        <dbReference type="HAMAP-Rule" id="MF_00162"/>
    </source>
</evidence>
<dbReference type="InterPro" id="IPR006284">
    <property type="entry name" value="Glut_synth_pro"/>
</dbReference>
<dbReference type="InterPro" id="IPR004215">
    <property type="entry name" value="GSHS_N"/>
</dbReference>
<dbReference type="SUPFAM" id="SSF52440">
    <property type="entry name" value="PreATP-grasp domain"/>
    <property type="match status" value="1"/>
</dbReference>
<dbReference type="GO" id="GO:0005524">
    <property type="term" value="F:ATP binding"/>
    <property type="evidence" value="ECO:0007669"/>
    <property type="project" value="UniProtKB-UniRule"/>
</dbReference>
<comment type="caution">
    <text evidence="12">The sequence shown here is derived from an EMBL/GenBank/DDBJ whole genome shotgun (WGS) entry which is preliminary data.</text>
</comment>
<dbReference type="NCBIfam" id="NF009110">
    <property type="entry name" value="PRK12458.1"/>
    <property type="match status" value="1"/>
</dbReference>
<dbReference type="InterPro" id="IPR013815">
    <property type="entry name" value="ATP_grasp_subdomain_1"/>
</dbReference>
<keyword evidence="8" id="KW-0460">Magnesium</keyword>
<keyword evidence="5" id="KW-0479">Metal-binding</keyword>
<dbReference type="Gene3D" id="3.40.50.20">
    <property type="match status" value="1"/>
</dbReference>
<dbReference type="AlphaFoldDB" id="A0A4R2NSD3"/>
<keyword evidence="3 10" id="KW-0436">Ligase</keyword>
<evidence type="ECO:0000256" key="1">
    <source>
        <dbReference type="ARBA" id="ARBA00001936"/>
    </source>
</evidence>
<evidence type="ECO:0000256" key="9">
    <source>
        <dbReference type="ARBA" id="ARBA00023211"/>
    </source>
</evidence>
<evidence type="ECO:0000256" key="2">
    <source>
        <dbReference type="ARBA" id="ARBA00001946"/>
    </source>
</evidence>
<dbReference type="Gene3D" id="3.30.470.20">
    <property type="entry name" value="ATP-grasp fold, B domain"/>
    <property type="match status" value="1"/>
</dbReference>
<protein>
    <recommendedName>
        <fullName evidence="10">Glutathione synthetase</fullName>
        <ecNumber evidence="10">6.3.2.3</ecNumber>
    </recommendedName>
    <alternativeName>
        <fullName evidence="10">GSH synthetase</fullName>
        <shortName evidence="10">GSH-S</shortName>
        <shortName evidence="10">GSHase</shortName>
    </alternativeName>
    <alternativeName>
        <fullName evidence="10">Glutathione synthase</fullName>
    </alternativeName>
</protein>
<sequence>MNICFLMYPWEQIKPDTDSSLTLIHECAKRGHGVAICTPSNLTIRNSVTSAFCTIIERMDKVPTSPKTYYKKASTREEMLPLAGFDAIFMRANPPLDPLMLNFLDSVKDDVFIINSVQGMREGNNKLYTAVFEDPNNEIIPVTHVSKNKGYLIKTIEESDSDKMILKPLNGYGGSGVILIEKSAMGNINSLLDFYISKSDGSSDYVILQEYIEGADKGDVRILLLNGIPIGAMKRIPGDKDHRSNITAGGRVERHRLTQAEKILCKKIGPKLVQDGLYFVGIDVINGKLVEVNVMSPGGITYINKVSKVKLQEKVVDFLESKVLEKNAAFKRMTDLKKQVDDA</sequence>
<dbReference type="Pfam" id="PF02955">
    <property type="entry name" value="GSH-S_ATP"/>
    <property type="match status" value="1"/>
</dbReference>
<proteinExistence type="inferred from homology"/>
<dbReference type="InterPro" id="IPR016185">
    <property type="entry name" value="PreATP-grasp_dom_sf"/>
</dbReference>
<comment type="cofactor">
    <cofactor evidence="2">
        <name>Mg(2+)</name>
        <dbReference type="ChEBI" id="CHEBI:18420"/>
    </cofactor>
</comment>
<reference evidence="12 13" key="1">
    <citation type="submission" date="2019-03" db="EMBL/GenBank/DDBJ databases">
        <title>Genomic Encyclopedia of Type Strains, Phase IV (KMG-IV): sequencing the most valuable type-strain genomes for metagenomic binning, comparative biology and taxonomic classification.</title>
        <authorList>
            <person name="Goeker M."/>
        </authorList>
    </citation>
    <scope>NUCLEOTIDE SEQUENCE [LARGE SCALE GENOMIC DNA]</scope>
    <source>
        <strain evidence="12 13">DSM 14836</strain>
    </source>
</reference>
<dbReference type="NCBIfam" id="NF003573">
    <property type="entry name" value="PRK05246.1"/>
    <property type="match status" value="1"/>
</dbReference>
<accession>A0A4R2NSD3</accession>
<name>A0A4R2NSD3_9FLAO</name>
<evidence type="ECO:0000256" key="5">
    <source>
        <dbReference type="ARBA" id="ARBA00022723"/>
    </source>
</evidence>
<dbReference type="PROSITE" id="PS50975">
    <property type="entry name" value="ATP_GRASP"/>
    <property type="match status" value="1"/>
</dbReference>
<evidence type="ECO:0000313" key="12">
    <source>
        <dbReference type="EMBL" id="TCP24374.1"/>
    </source>
</evidence>
<keyword evidence="13" id="KW-1185">Reference proteome</keyword>